<feature type="transmembrane region" description="Helical" evidence="6">
    <location>
        <begin position="243"/>
        <end position="263"/>
    </location>
</feature>
<feature type="transmembrane region" description="Helical" evidence="6">
    <location>
        <begin position="219"/>
        <end position="238"/>
    </location>
</feature>
<feature type="transmembrane region" description="Helical" evidence="6">
    <location>
        <begin position="60"/>
        <end position="81"/>
    </location>
</feature>
<dbReference type="CDD" id="cd06580">
    <property type="entry name" value="TM_PBP1_transp_TpRbsC_like"/>
    <property type="match status" value="1"/>
</dbReference>
<evidence type="ECO:0000313" key="8">
    <source>
        <dbReference type="Proteomes" id="UP001551675"/>
    </source>
</evidence>
<evidence type="ECO:0000256" key="5">
    <source>
        <dbReference type="ARBA" id="ARBA00023136"/>
    </source>
</evidence>
<protein>
    <submittedName>
        <fullName evidence="7">ABC transporter permease</fullName>
    </submittedName>
</protein>
<dbReference type="RefSeq" id="WP_358130526.1">
    <property type="nucleotide sequence ID" value="NZ_JBFALK010000002.1"/>
</dbReference>
<evidence type="ECO:0000256" key="3">
    <source>
        <dbReference type="ARBA" id="ARBA00022692"/>
    </source>
</evidence>
<dbReference type="Proteomes" id="UP001551675">
    <property type="component" value="Unassembled WGS sequence"/>
</dbReference>
<dbReference type="Pfam" id="PF02653">
    <property type="entry name" value="BPD_transp_2"/>
    <property type="match status" value="1"/>
</dbReference>
<sequence>MEWLDAFLASGIRFTTPILLAALGCLATSWTKDLNVGLEGAMLFGAFFGVVMGLTTGSGLAAVLLTVLLGMVAGALFGYVITVLRVNVFVAGIVLNVFGSGATVYLLRSLFGVKGTLSDDRIPTIGKITIPVVNDIPIVGGVLSGHTVLTYLSWVLVVLTLLAARHTVLVRHMKAAGEHPAALATAGGNVTRVRILAQAWCFGLCALAGMQLSMGQLSMFTEGMTSGLGFVALAAVIFSRGRVLLLALMSLGFGLSSSVAVQINEEIMPPQFAQMIPYVVALVGLVVLARTSRDGAARIATPAMES</sequence>
<name>A0ABV3G9B8_MICGL</name>
<accession>A0ABV3G9B8</accession>
<keyword evidence="5 6" id="KW-0472">Membrane</keyword>
<proteinExistence type="predicted"/>
<feature type="transmembrane region" description="Helical" evidence="6">
    <location>
        <begin position="143"/>
        <end position="164"/>
    </location>
</feature>
<feature type="transmembrane region" description="Helical" evidence="6">
    <location>
        <begin position="6"/>
        <end position="27"/>
    </location>
</feature>
<evidence type="ECO:0000313" key="7">
    <source>
        <dbReference type="EMBL" id="MEV0968174.1"/>
    </source>
</evidence>
<keyword evidence="4 6" id="KW-1133">Transmembrane helix</keyword>
<feature type="transmembrane region" description="Helical" evidence="6">
    <location>
        <begin position="195"/>
        <end position="213"/>
    </location>
</feature>
<comment type="caution">
    <text evidence="7">The sequence shown here is derived from an EMBL/GenBank/DDBJ whole genome shotgun (WGS) entry which is preliminary data.</text>
</comment>
<evidence type="ECO:0000256" key="1">
    <source>
        <dbReference type="ARBA" id="ARBA00004651"/>
    </source>
</evidence>
<feature type="transmembrane region" description="Helical" evidence="6">
    <location>
        <begin position="275"/>
        <end position="291"/>
    </location>
</feature>
<feature type="transmembrane region" description="Helical" evidence="6">
    <location>
        <begin position="34"/>
        <end position="54"/>
    </location>
</feature>
<keyword evidence="8" id="KW-1185">Reference proteome</keyword>
<feature type="transmembrane region" description="Helical" evidence="6">
    <location>
        <begin position="88"/>
        <end position="107"/>
    </location>
</feature>
<reference evidence="7 8" key="1">
    <citation type="submission" date="2024-06" db="EMBL/GenBank/DDBJ databases">
        <title>The Natural Products Discovery Center: Release of the First 8490 Sequenced Strains for Exploring Actinobacteria Biosynthetic Diversity.</title>
        <authorList>
            <person name="Kalkreuter E."/>
            <person name="Kautsar S.A."/>
            <person name="Yang D."/>
            <person name="Bader C.D."/>
            <person name="Teijaro C.N."/>
            <person name="Fluegel L."/>
            <person name="Davis C.M."/>
            <person name="Simpson J.R."/>
            <person name="Lauterbach L."/>
            <person name="Steele A.D."/>
            <person name="Gui C."/>
            <person name="Meng S."/>
            <person name="Li G."/>
            <person name="Viehrig K."/>
            <person name="Ye F."/>
            <person name="Su P."/>
            <person name="Kiefer A.F."/>
            <person name="Nichols A."/>
            <person name="Cepeda A.J."/>
            <person name="Yan W."/>
            <person name="Fan B."/>
            <person name="Jiang Y."/>
            <person name="Adhikari A."/>
            <person name="Zheng C.-J."/>
            <person name="Schuster L."/>
            <person name="Cowan T.M."/>
            <person name="Smanski M.J."/>
            <person name="Chevrette M.G."/>
            <person name="De Carvalho L.P.S."/>
            <person name="Shen B."/>
        </authorList>
    </citation>
    <scope>NUCLEOTIDE SEQUENCE [LARGE SCALE GENOMIC DNA]</scope>
    <source>
        <strain evidence="7 8">NPDC050100</strain>
    </source>
</reference>
<evidence type="ECO:0000256" key="2">
    <source>
        <dbReference type="ARBA" id="ARBA00022475"/>
    </source>
</evidence>
<gene>
    <name evidence="7" type="ORF">AB0I59_06030</name>
</gene>
<dbReference type="EMBL" id="JBFALK010000002">
    <property type="protein sequence ID" value="MEV0968174.1"/>
    <property type="molecule type" value="Genomic_DNA"/>
</dbReference>
<evidence type="ECO:0000256" key="6">
    <source>
        <dbReference type="SAM" id="Phobius"/>
    </source>
</evidence>
<comment type="subcellular location">
    <subcellularLocation>
        <location evidence="1">Cell membrane</location>
        <topology evidence="1">Multi-pass membrane protein</topology>
    </subcellularLocation>
</comment>
<organism evidence="7 8">
    <name type="scientific">Microtetraspora glauca</name>
    <dbReference type="NCBI Taxonomy" id="1996"/>
    <lineage>
        <taxon>Bacteria</taxon>
        <taxon>Bacillati</taxon>
        <taxon>Actinomycetota</taxon>
        <taxon>Actinomycetes</taxon>
        <taxon>Streptosporangiales</taxon>
        <taxon>Streptosporangiaceae</taxon>
        <taxon>Microtetraspora</taxon>
    </lineage>
</organism>
<keyword evidence="2" id="KW-1003">Cell membrane</keyword>
<evidence type="ECO:0000256" key="4">
    <source>
        <dbReference type="ARBA" id="ARBA00022989"/>
    </source>
</evidence>
<keyword evidence="3 6" id="KW-0812">Transmembrane</keyword>
<dbReference type="PANTHER" id="PTHR43370:SF1">
    <property type="entry name" value="GUANOSINE ABC TRANSPORTER PERMEASE PROTEIN NUPQ"/>
    <property type="match status" value="1"/>
</dbReference>
<dbReference type="InterPro" id="IPR001851">
    <property type="entry name" value="ABC_transp_permease"/>
</dbReference>
<dbReference type="PANTHER" id="PTHR43370">
    <property type="entry name" value="SUGAR ABC TRANSPORTER INTEGRAL MEMBRANE PROTEIN-RELATED"/>
    <property type="match status" value="1"/>
</dbReference>